<proteinExistence type="predicted"/>
<dbReference type="OrthoDB" id="1470350at2759"/>
<gene>
    <name evidence="2" type="ORF">MMYC01_205325</name>
</gene>
<feature type="region of interest" description="Disordered" evidence="1">
    <location>
        <begin position="1"/>
        <end position="23"/>
    </location>
</feature>
<dbReference type="PANTHER" id="PTHR47582:SF1">
    <property type="entry name" value="P450, PUTATIVE (EUROFUNG)-RELATED"/>
    <property type="match status" value="1"/>
</dbReference>
<dbReference type="EMBL" id="LCTW02000217">
    <property type="protein sequence ID" value="KXX76316.1"/>
    <property type="molecule type" value="Genomic_DNA"/>
</dbReference>
<name>A0A175VXN8_9PEZI</name>
<accession>A0A175VXN8</accession>
<dbReference type="InterPro" id="IPR053007">
    <property type="entry name" value="CYP450_monoxygenase_sec-met"/>
</dbReference>
<dbReference type="STRING" id="100816.A0A175VXN8"/>
<sequence>MAHPSLPARLGPGVGSRHGREQGSKKALDIIRGDMVTDSGFLPAFIKAVHPALSNGAALDALNGEAHRVFTASLDEIVARGPRTVKLFEWIRHKFLMATTDSVYSPRNWGKFHPAIMFLMLDLLPPWAFRSAINARNRLAKSFQD</sequence>
<keyword evidence="3" id="KW-1185">Reference proteome</keyword>
<dbReference type="AlphaFoldDB" id="A0A175VXN8"/>
<reference evidence="2 3" key="1">
    <citation type="journal article" date="2016" name="Genome Announc.">
        <title>Genome Sequence of Madurella mycetomatis mm55, Isolated from a Human Mycetoma Case in Sudan.</title>
        <authorList>
            <person name="Smit S."/>
            <person name="Derks M.F."/>
            <person name="Bervoets S."/>
            <person name="Fahal A."/>
            <person name="van Leeuwen W."/>
            <person name="van Belkum A."/>
            <person name="van de Sande W.W."/>
        </authorList>
    </citation>
    <scope>NUCLEOTIDE SEQUENCE [LARGE SCALE GENOMIC DNA]</scope>
    <source>
        <strain evidence="3">mm55</strain>
    </source>
</reference>
<organism evidence="2 3">
    <name type="scientific">Madurella mycetomatis</name>
    <dbReference type="NCBI Taxonomy" id="100816"/>
    <lineage>
        <taxon>Eukaryota</taxon>
        <taxon>Fungi</taxon>
        <taxon>Dikarya</taxon>
        <taxon>Ascomycota</taxon>
        <taxon>Pezizomycotina</taxon>
        <taxon>Sordariomycetes</taxon>
        <taxon>Sordariomycetidae</taxon>
        <taxon>Sordariales</taxon>
        <taxon>Sordariales incertae sedis</taxon>
        <taxon>Madurella</taxon>
    </lineage>
</organism>
<evidence type="ECO:0000313" key="2">
    <source>
        <dbReference type="EMBL" id="KXX76316.1"/>
    </source>
</evidence>
<dbReference type="Proteomes" id="UP000078237">
    <property type="component" value="Unassembled WGS sequence"/>
</dbReference>
<evidence type="ECO:0000256" key="1">
    <source>
        <dbReference type="SAM" id="MobiDB-lite"/>
    </source>
</evidence>
<dbReference type="PANTHER" id="PTHR47582">
    <property type="entry name" value="P450, PUTATIVE (EUROFUNG)-RELATED"/>
    <property type="match status" value="1"/>
</dbReference>
<comment type="caution">
    <text evidence="2">The sequence shown here is derived from an EMBL/GenBank/DDBJ whole genome shotgun (WGS) entry which is preliminary data.</text>
</comment>
<evidence type="ECO:0000313" key="3">
    <source>
        <dbReference type="Proteomes" id="UP000078237"/>
    </source>
</evidence>
<protein>
    <submittedName>
        <fullName evidence="2">Uncharacterized protein</fullName>
    </submittedName>
</protein>
<dbReference type="VEuPathDB" id="FungiDB:MMYC01_205325"/>